<dbReference type="InterPro" id="IPR038765">
    <property type="entry name" value="Papain-like_cys_pep_sf"/>
</dbReference>
<dbReference type="SUPFAM" id="SSF54001">
    <property type="entry name" value="Cysteine proteinases"/>
    <property type="match status" value="1"/>
</dbReference>
<evidence type="ECO:0000259" key="7">
    <source>
        <dbReference type="PROSITE" id="PS51935"/>
    </source>
</evidence>
<dbReference type="Pfam" id="PF00877">
    <property type="entry name" value="NLPC_P60"/>
    <property type="match status" value="1"/>
</dbReference>
<evidence type="ECO:0000256" key="2">
    <source>
        <dbReference type="ARBA" id="ARBA00022670"/>
    </source>
</evidence>
<name>A0A9D1HD10_9FIRM</name>
<dbReference type="EMBL" id="DVLX01000074">
    <property type="protein sequence ID" value="HIT99761.1"/>
    <property type="molecule type" value="Genomic_DNA"/>
</dbReference>
<dbReference type="PANTHER" id="PTHR47053">
    <property type="entry name" value="MUREIN DD-ENDOPEPTIDASE MEPH-RELATED"/>
    <property type="match status" value="1"/>
</dbReference>
<dbReference type="PANTHER" id="PTHR47053:SF1">
    <property type="entry name" value="MUREIN DD-ENDOPEPTIDASE MEPH-RELATED"/>
    <property type="match status" value="1"/>
</dbReference>
<dbReference type="GO" id="GO:0008234">
    <property type="term" value="F:cysteine-type peptidase activity"/>
    <property type="evidence" value="ECO:0007669"/>
    <property type="project" value="UniProtKB-KW"/>
</dbReference>
<reference evidence="8" key="2">
    <citation type="journal article" date="2021" name="PeerJ">
        <title>Extensive microbial diversity within the chicken gut microbiome revealed by metagenomics and culture.</title>
        <authorList>
            <person name="Gilroy R."/>
            <person name="Ravi A."/>
            <person name="Getino M."/>
            <person name="Pursley I."/>
            <person name="Horton D.L."/>
            <person name="Alikhan N.F."/>
            <person name="Baker D."/>
            <person name="Gharbi K."/>
            <person name="Hall N."/>
            <person name="Watson M."/>
            <person name="Adriaenssens E.M."/>
            <person name="Foster-Nyarko E."/>
            <person name="Jarju S."/>
            <person name="Secka A."/>
            <person name="Antonio M."/>
            <person name="Oren A."/>
            <person name="Chaudhuri R.R."/>
            <person name="La Ragione R."/>
            <person name="Hildebrand F."/>
            <person name="Pallen M.J."/>
        </authorList>
    </citation>
    <scope>NUCLEOTIDE SEQUENCE</scope>
    <source>
        <strain evidence="8">CHK176-22527</strain>
    </source>
</reference>
<evidence type="ECO:0000256" key="3">
    <source>
        <dbReference type="ARBA" id="ARBA00022729"/>
    </source>
</evidence>
<protein>
    <submittedName>
        <fullName evidence="8">C40 family peptidase</fullName>
    </submittedName>
</protein>
<keyword evidence="2" id="KW-0645">Protease</keyword>
<dbReference type="InterPro" id="IPR000064">
    <property type="entry name" value="NLP_P60_dom"/>
</dbReference>
<dbReference type="PROSITE" id="PS51109">
    <property type="entry name" value="G5"/>
    <property type="match status" value="1"/>
</dbReference>
<accession>A0A9D1HD10</accession>
<keyword evidence="4" id="KW-0378">Hydrolase</keyword>
<dbReference type="InterPro" id="IPR011098">
    <property type="entry name" value="G5_dom"/>
</dbReference>
<evidence type="ECO:0000313" key="8">
    <source>
        <dbReference type="EMBL" id="HIT99761.1"/>
    </source>
</evidence>
<keyword evidence="3" id="KW-0732">Signal</keyword>
<sequence>MVTNQVVSVNGTVLTSEVIDTAVVNEAVNEVVYKGTKEKPKDTVNADYSGEVLGSGNGASIASFALQFVGNPYKAGGTSLTNGADCSGFTQSVFAKFGISLPRTSGAQAGVGRGVSYSEAKAGDLICYSGHVGIYIGGGKIVHASTSKKGICVTNAKNCGPILTVRRIVE</sequence>
<evidence type="ECO:0000256" key="1">
    <source>
        <dbReference type="ARBA" id="ARBA00007074"/>
    </source>
</evidence>
<gene>
    <name evidence="8" type="ORF">IAD12_05875</name>
</gene>
<comment type="caution">
    <text evidence="8">The sequence shown here is derived from an EMBL/GenBank/DDBJ whole genome shotgun (WGS) entry which is preliminary data.</text>
</comment>
<proteinExistence type="inferred from homology"/>
<dbReference type="Gene3D" id="3.90.1720.10">
    <property type="entry name" value="endopeptidase domain like (from Nostoc punctiforme)"/>
    <property type="match status" value="1"/>
</dbReference>
<dbReference type="GO" id="GO:0006508">
    <property type="term" value="P:proteolysis"/>
    <property type="evidence" value="ECO:0007669"/>
    <property type="project" value="UniProtKB-KW"/>
</dbReference>
<reference evidence="8" key="1">
    <citation type="submission" date="2020-10" db="EMBL/GenBank/DDBJ databases">
        <authorList>
            <person name="Gilroy R."/>
        </authorList>
    </citation>
    <scope>NUCLEOTIDE SEQUENCE</scope>
    <source>
        <strain evidence="8">CHK176-22527</strain>
    </source>
</reference>
<feature type="domain" description="G5" evidence="6">
    <location>
        <begin position="1"/>
        <end position="38"/>
    </location>
</feature>
<dbReference type="InterPro" id="IPR051202">
    <property type="entry name" value="Peptidase_C40"/>
</dbReference>
<evidence type="ECO:0000256" key="5">
    <source>
        <dbReference type="ARBA" id="ARBA00022807"/>
    </source>
</evidence>
<evidence type="ECO:0000259" key="6">
    <source>
        <dbReference type="PROSITE" id="PS51109"/>
    </source>
</evidence>
<feature type="domain" description="NlpC/P60" evidence="7">
    <location>
        <begin position="55"/>
        <end position="170"/>
    </location>
</feature>
<dbReference type="Proteomes" id="UP000824159">
    <property type="component" value="Unassembled WGS sequence"/>
</dbReference>
<evidence type="ECO:0000256" key="4">
    <source>
        <dbReference type="ARBA" id="ARBA00022801"/>
    </source>
</evidence>
<evidence type="ECO:0000313" key="9">
    <source>
        <dbReference type="Proteomes" id="UP000824159"/>
    </source>
</evidence>
<dbReference type="AlphaFoldDB" id="A0A9D1HD10"/>
<organism evidence="8 9">
    <name type="scientific">Candidatus Allocopromorpha excrementavium</name>
    <dbReference type="NCBI Taxonomy" id="2840741"/>
    <lineage>
        <taxon>Bacteria</taxon>
        <taxon>Bacillati</taxon>
        <taxon>Bacillota</taxon>
        <taxon>Clostridia</taxon>
        <taxon>Eubacteriales</taxon>
        <taxon>Eubacteriaceae</taxon>
        <taxon>Eubacteriaceae incertae sedis</taxon>
        <taxon>Candidatus Allocopromorpha</taxon>
    </lineage>
</organism>
<comment type="similarity">
    <text evidence="1">Belongs to the peptidase C40 family.</text>
</comment>
<keyword evidence="5" id="KW-0788">Thiol protease</keyword>
<dbReference type="PROSITE" id="PS51935">
    <property type="entry name" value="NLPC_P60"/>
    <property type="match status" value="1"/>
</dbReference>